<dbReference type="Proteomes" id="UP001163046">
    <property type="component" value="Unassembled WGS sequence"/>
</dbReference>
<protein>
    <submittedName>
        <fullName evidence="1">Uncharacterized protein</fullName>
    </submittedName>
</protein>
<proteinExistence type="predicted"/>
<evidence type="ECO:0000313" key="2">
    <source>
        <dbReference type="Proteomes" id="UP001163046"/>
    </source>
</evidence>
<sequence length="291" mass="32963">MLNHHGLSKLGEGNEVFTIVVKRKTREDLKQRPMDLPVILMFDNINMYRGKHKHLRLFKYLGPTMWNLTGKAVINQSSNILQDNNFSFRPQKSVLQLDPNDILIKIGQGKADVFGETVDAFLLESLDDALNKVPPSRKILKDMTESELNFESGARYSGPLFTSIPPLLCMAEREQHAEILQIFAKGQDESEDENELIRQIDSTFSKGSSNAKTYKTNNAAMSRSGSYQWVGLCPGDLHNKGCFCEAAFKVHGSSGLHYILLEIMKRKKVTTEVFKNTKIQENDLIQVREVV</sequence>
<gene>
    <name evidence="1" type="ORF">OS493_012924</name>
</gene>
<dbReference type="AlphaFoldDB" id="A0A9X0CT70"/>
<dbReference type="EMBL" id="MU826831">
    <property type="protein sequence ID" value="KAJ7373333.1"/>
    <property type="molecule type" value="Genomic_DNA"/>
</dbReference>
<evidence type="ECO:0000313" key="1">
    <source>
        <dbReference type="EMBL" id="KAJ7373333.1"/>
    </source>
</evidence>
<accession>A0A9X0CT70</accession>
<name>A0A9X0CT70_9CNID</name>
<reference evidence="1" key="1">
    <citation type="submission" date="2023-01" db="EMBL/GenBank/DDBJ databases">
        <title>Genome assembly of the deep-sea coral Lophelia pertusa.</title>
        <authorList>
            <person name="Herrera S."/>
            <person name="Cordes E."/>
        </authorList>
    </citation>
    <scope>NUCLEOTIDE SEQUENCE</scope>
    <source>
        <strain evidence="1">USNM1676648</strain>
        <tissue evidence="1">Polyp</tissue>
    </source>
</reference>
<organism evidence="1 2">
    <name type="scientific">Desmophyllum pertusum</name>
    <dbReference type="NCBI Taxonomy" id="174260"/>
    <lineage>
        <taxon>Eukaryota</taxon>
        <taxon>Metazoa</taxon>
        <taxon>Cnidaria</taxon>
        <taxon>Anthozoa</taxon>
        <taxon>Hexacorallia</taxon>
        <taxon>Scleractinia</taxon>
        <taxon>Caryophylliina</taxon>
        <taxon>Caryophylliidae</taxon>
        <taxon>Desmophyllum</taxon>
    </lineage>
</organism>
<dbReference type="OrthoDB" id="10608757at2759"/>
<keyword evidence="2" id="KW-1185">Reference proteome</keyword>
<comment type="caution">
    <text evidence="1">The sequence shown here is derived from an EMBL/GenBank/DDBJ whole genome shotgun (WGS) entry which is preliminary data.</text>
</comment>